<feature type="signal peptide" evidence="5">
    <location>
        <begin position="1"/>
        <end position="21"/>
    </location>
</feature>
<evidence type="ECO:0000256" key="4">
    <source>
        <dbReference type="ARBA" id="ARBA00022764"/>
    </source>
</evidence>
<protein>
    <submittedName>
        <fullName evidence="6">Inhibitor of vertebrate lysozyme family protein</fullName>
    </submittedName>
</protein>
<keyword evidence="7" id="KW-1185">Reference proteome</keyword>
<dbReference type="InterPro" id="IPR014453">
    <property type="entry name" value="Inhibitor_vertebrate_lysozyme"/>
</dbReference>
<dbReference type="PIRSF" id="PIRSF009103">
    <property type="entry name" value="Ivy"/>
    <property type="match status" value="1"/>
</dbReference>
<evidence type="ECO:0000256" key="1">
    <source>
        <dbReference type="ARBA" id="ARBA00004418"/>
    </source>
</evidence>
<sequence length="156" mass="17634">MQSIHAIAAALLMGGGLAAQAADRDASFHPGELLTSNAEYREAWQDLVRDEQRLPEWLMNLSGLSTPMQAVEAVEAESDRFLVGQVCEAHNCFNQRVYVAFEWEDDDAYALYVQVPDGLPEDRAPSEHASLRWLGDPDEEVRELLEEQLRSDPNWY</sequence>
<evidence type="ECO:0000313" key="7">
    <source>
        <dbReference type="Proteomes" id="UP001609932"/>
    </source>
</evidence>
<keyword evidence="3 5" id="KW-0732">Signal</keyword>
<reference evidence="6 7" key="1">
    <citation type="submission" date="2024-09" db="EMBL/GenBank/DDBJ databases">
        <title>Elucidation of the Bokeelamides from Bacteria Associated with Moon Snail Egg Collars.</title>
        <authorList>
            <person name="Campbell R."/>
            <person name="Piedl K."/>
            <person name="Mevers E."/>
        </authorList>
    </citation>
    <scope>NUCLEOTIDE SEQUENCE [LARGE SCALE GENOMIC DNA]</scope>
    <source>
        <strain evidence="6 7">EM133</strain>
    </source>
</reference>
<name>A0ABW7MEC0_9GAMM</name>
<feature type="chain" id="PRO_5047385062" evidence="5">
    <location>
        <begin position="22"/>
        <end position="156"/>
    </location>
</feature>
<evidence type="ECO:0000256" key="5">
    <source>
        <dbReference type="SAM" id="SignalP"/>
    </source>
</evidence>
<evidence type="ECO:0000256" key="3">
    <source>
        <dbReference type="ARBA" id="ARBA00022729"/>
    </source>
</evidence>
<accession>A0ABW7MEC0</accession>
<comment type="similarity">
    <text evidence="2">Belongs to the ivy family.</text>
</comment>
<dbReference type="Gene3D" id="3.40.1420.10">
    <property type="entry name" value="Inhibitor of vertebrate lysozyme"/>
    <property type="match status" value="1"/>
</dbReference>
<comment type="subcellular location">
    <subcellularLocation>
        <location evidence="1">Periplasm</location>
    </subcellularLocation>
</comment>
<evidence type="ECO:0000256" key="2">
    <source>
        <dbReference type="ARBA" id="ARBA00009724"/>
    </source>
</evidence>
<dbReference type="Pfam" id="PF08816">
    <property type="entry name" value="Ivy"/>
    <property type="match status" value="1"/>
</dbReference>
<keyword evidence="4" id="KW-0574">Periplasm</keyword>
<proteinExistence type="inferred from homology"/>
<evidence type="ECO:0000313" key="6">
    <source>
        <dbReference type="EMBL" id="MFH6599726.1"/>
    </source>
</evidence>
<comment type="caution">
    <text evidence="6">The sequence shown here is derived from an EMBL/GenBank/DDBJ whole genome shotgun (WGS) entry which is preliminary data.</text>
</comment>
<dbReference type="InterPro" id="IPR036501">
    <property type="entry name" value="Inhibitor_vert_lysozyme_sf"/>
</dbReference>
<gene>
    <name evidence="6" type="ORF">ACEVAQ_13535</name>
</gene>
<organism evidence="6 7">
    <name type="scientific">Ectopseudomonas khazarica</name>
    <dbReference type="NCBI Taxonomy" id="2502979"/>
    <lineage>
        <taxon>Bacteria</taxon>
        <taxon>Pseudomonadati</taxon>
        <taxon>Pseudomonadota</taxon>
        <taxon>Gammaproteobacteria</taxon>
        <taxon>Pseudomonadales</taxon>
        <taxon>Pseudomonadaceae</taxon>
        <taxon>Ectopseudomonas</taxon>
    </lineage>
</organism>
<dbReference type="RefSeq" id="WP_395273083.1">
    <property type="nucleotide sequence ID" value="NZ_JBHEGD010000001.1"/>
</dbReference>
<dbReference type="SUPFAM" id="SSF89872">
    <property type="entry name" value="Inhibitor of vertebrate lysozyme, Ivy"/>
    <property type="match status" value="1"/>
</dbReference>
<dbReference type="EMBL" id="JBHEGD010000001">
    <property type="protein sequence ID" value="MFH6599726.1"/>
    <property type="molecule type" value="Genomic_DNA"/>
</dbReference>
<dbReference type="Proteomes" id="UP001609932">
    <property type="component" value="Unassembled WGS sequence"/>
</dbReference>